<feature type="compositionally biased region" description="Basic and acidic residues" evidence="1">
    <location>
        <begin position="96"/>
        <end position="111"/>
    </location>
</feature>
<evidence type="ECO:0000313" key="2">
    <source>
        <dbReference type="EMBL" id="KFB52295.1"/>
    </source>
</evidence>
<reference evidence="2 4" key="1">
    <citation type="journal article" date="2014" name="BMC Genomics">
        <title>Genome sequence of Anopheles sinensis provides insight into genetics basis of mosquito competence for malaria parasites.</title>
        <authorList>
            <person name="Zhou D."/>
            <person name="Zhang D."/>
            <person name="Ding G."/>
            <person name="Shi L."/>
            <person name="Hou Q."/>
            <person name="Ye Y."/>
            <person name="Xu Y."/>
            <person name="Zhou H."/>
            <person name="Xiong C."/>
            <person name="Li S."/>
            <person name="Yu J."/>
            <person name="Hong S."/>
            <person name="Yu X."/>
            <person name="Zou P."/>
            <person name="Chen C."/>
            <person name="Chang X."/>
            <person name="Wang W."/>
            <person name="Lv Y."/>
            <person name="Sun Y."/>
            <person name="Ma L."/>
            <person name="Shen B."/>
            <person name="Zhu C."/>
        </authorList>
    </citation>
    <scope>NUCLEOTIDE SEQUENCE [LARGE SCALE GENOMIC DNA]</scope>
</reference>
<dbReference type="VEuPathDB" id="VectorBase:ASIC020415"/>
<evidence type="ECO:0000313" key="4">
    <source>
        <dbReference type="Proteomes" id="UP000030765"/>
    </source>
</evidence>
<dbReference type="AlphaFoldDB" id="A0A084WQ01"/>
<reference evidence="3" key="2">
    <citation type="submission" date="2020-05" db="UniProtKB">
        <authorList>
            <consortium name="EnsemblMetazoa"/>
        </authorList>
    </citation>
    <scope>IDENTIFICATION</scope>
</reference>
<sequence length="128" mass="14028">MSTGHSPGTSVTPSKTIIIFPLISERAKLRPTATGFFLSLECRVLASQARYFKHTSASETGRAKGSTLFEDENMALEKLSRKRRGYENRIPAFVASDRDEAGNKKNKDKQLENLVPAKVEKGTRAGGA</sequence>
<organism evidence="2">
    <name type="scientific">Anopheles sinensis</name>
    <name type="common">Mosquito</name>
    <dbReference type="NCBI Taxonomy" id="74873"/>
    <lineage>
        <taxon>Eukaryota</taxon>
        <taxon>Metazoa</taxon>
        <taxon>Ecdysozoa</taxon>
        <taxon>Arthropoda</taxon>
        <taxon>Hexapoda</taxon>
        <taxon>Insecta</taxon>
        <taxon>Pterygota</taxon>
        <taxon>Neoptera</taxon>
        <taxon>Endopterygota</taxon>
        <taxon>Diptera</taxon>
        <taxon>Nematocera</taxon>
        <taxon>Culicoidea</taxon>
        <taxon>Culicidae</taxon>
        <taxon>Anophelinae</taxon>
        <taxon>Anopheles</taxon>
    </lineage>
</organism>
<feature type="region of interest" description="Disordered" evidence="1">
    <location>
        <begin position="93"/>
        <end position="128"/>
    </location>
</feature>
<keyword evidence="4" id="KW-1185">Reference proteome</keyword>
<evidence type="ECO:0000313" key="3">
    <source>
        <dbReference type="EnsemblMetazoa" id="ASIC020415-PA"/>
    </source>
</evidence>
<proteinExistence type="predicted"/>
<name>A0A084WQ01_ANOSI</name>
<gene>
    <name evidence="2" type="ORF">ZHAS_00020415</name>
</gene>
<evidence type="ECO:0000256" key="1">
    <source>
        <dbReference type="SAM" id="MobiDB-lite"/>
    </source>
</evidence>
<accession>A0A084WQ01</accession>
<dbReference type="EnsemblMetazoa" id="ASIC020415-RA">
    <property type="protein sequence ID" value="ASIC020415-PA"/>
    <property type="gene ID" value="ASIC020415"/>
</dbReference>
<feature type="compositionally biased region" description="Basic and acidic residues" evidence="1">
    <location>
        <begin position="118"/>
        <end position="128"/>
    </location>
</feature>
<dbReference type="EMBL" id="KE525369">
    <property type="protein sequence ID" value="KFB52295.1"/>
    <property type="molecule type" value="Genomic_DNA"/>
</dbReference>
<protein>
    <submittedName>
        <fullName evidence="2 3">Integrase catalytic subunit</fullName>
    </submittedName>
</protein>
<dbReference type="Proteomes" id="UP000030765">
    <property type="component" value="Unassembled WGS sequence"/>
</dbReference>
<dbReference type="EMBL" id="ATLV01025145">
    <property type="status" value="NOT_ANNOTATED_CDS"/>
    <property type="molecule type" value="Genomic_DNA"/>
</dbReference>